<reference evidence="1 2" key="1">
    <citation type="submission" date="2015-11" db="EMBL/GenBank/DDBJ databases">
        <title>Genomic analysis of 38 Legionella species identifies large and diverse effector repertoires.</title>
        <authorList>
            <person name="Burstein D."/>
            <person name="Amaro F."/>
            <person name="Zusman T."/>
            <person name="Lifshitz Z."/>
            <person name="Cohen O."/>
            <person name="Gilbert J.A."/>
            <person name="Pupko T."/>
            <person name="Shuman H.A."/>
            <person name="Segal G."/>
        </authorList>
    </citation>
    <scope>NUCLEOTIDE SEQUENCE [LARGE SCALE GENOMIC DNA]</scope>
    <source>
        <strain evidence="1 2">ATCC 51914</strain>
    </source>
</reference>
<evidence type="ECO:0000313" key="2">
    <source>
        <dbReference type="Proteomes" id="UP000054729"/>
    </source>
</evidence>
<dbReference type="EMBL" id="LNZB01000051">
    <property type="protein sequence ID" value="KTD76645.1"/>
    <property type="molecule type" value="Genomic_DNA"/>
</dbReference>
<comment type="caution">
    <text evidence="1">The sequence shown here is derived from an EMBL/GenBank/DDBJ whole genome shotgun (WGS) entry which is preliminary data.</text>
</comment>
<dbReference type="PATRIC" id="fig|66969.6.peg.2571"/>
<name>A0A0W1A5N1_9GAMM</name>
<dbReference type="Proteomes" id="UP000054729">
    <property type="component" value="Unassembled WGS sequence"/>
</dbReference>
<evidence type="ECO:0000313" key="1">
    <source>
        <dbReference type="EMBL" id="KTD76645.1"/>
    </source>
</evidence>
<protein>
    <recommendedName>
        <fullName evidence="3">Dot/Icm secretion system substrate</fullName>
    </recommendedName>
</protein>
<proteinExistence type="predicted"/>
<keyword evidence="2" id="KW-1185">Reference proteome</keyword>
<accession>A0A0W1A5N1</accession>
<dbReference type="AlphaFoldDB" id="A0A0W1A5N1"/>
<evidence type="ECO:0008006" key="3">
    <source>
        <dbReference type="Google" id="ProtNLM"/>
    </source>
</evidence>
<gene>
    <name evidence="1" type="ORF">Lwal_2367</name>
</gene>
<dbReference type="OrthoDB" id="5638739at2"/>
<sequence>MRRLIDINGNKLTVATETIGVNSGATLYFQPIFVITKEEAEVTLTLSSLAQNFYKIPKELSTNDKIKFLLDCITREESKNTDMHLLVTSFCNGEAKNGATLFTVSGDNLKPSVLSDDIGDEYQSTNSCL</sequence>
<dbReference type="STRING" id="66969.Lwal_2367"/>
<dbReference type="RefSeq" id="WP_058480986.1">
    <property type="nucleotide sequence ID" value="NZ_CAAAIQ010000001.1"/>
</dbReference>
<organism evidence="1 2">
    <name type="scientific">Legionella waltersii</name>
    <dbReference type="NCBI Taxonomy" id="66969"/>
    <lineage>
        <taxon>Bacteria</taxon>
        <taxon>Pseudomonadati</taxon>
        <taxon>Pseudomonadota</taxon>
        <taxon>Gammaproteobacteria</taxon>
        <taxon>Legionellales</taxon>
        <taxon>Legionellaceae</taxon>
        <taxon>Legionella</taxon>
    </lineage>
</organism>